<dbReference type="GeneTree" id="ENSGT00390000012891"/>
<feature type="signal peptide" evidence="1">
    <location>
        <begin position="1"/>
        <end position="23"/>
    </location>
</feature>
<accession>A0A0G2JDI3</accession>
<reference evidence="2" key="3">
    <citation type="submission" date="2025-08" db="UniProtKB">
        <authorList>
            <consortium name="Ensembl"/>
        </authorList>
    </citation>
    <scope>IDENTIFICATION</scope>
    <source>
        <strain evidence="2">C57BL/6J</strain>
    </source>
</reference>
<reference evidence="2" key="4">
    <citation type="submission" date="2025-09" db="UniProtKB">
        <authorList>
            <consortium name="Ensembl"/>
        </authorList>
    </citation>
    <scope>IDENTIFICATION</scope>
    <source>
        <strain evidence="2">C57BL/6J</strain>
    </source>
</reference>
<evidence type="ECO:0000313" key="4">
    <source>
        <dbReference type="Proteomes" id="UP000000589"/>
    </source>
</evidence>
<sequence length="59" mass="6284">MALCGLPEFTLLLLPLLARLSAGDCPCSEAALCQPIRHRPDFEASTLASTSSRSMQPPV</sequence>
<gene>
    <name evidence="2 3" type="primary">Ctbs</name>
</gene>
<dbReference type="VEuPathDB" id="HostDB:ENSMUSG00000028189"/>
<dbReference type="AlphaFoldDB" id="A0A0G2JDI3"/>
<name>A0A0G2JDI3_MOUSE</name>
<evidence type="ECO:0000313" key="2">
    <source>
        <dbReference type="Ensembl" id="ENSMUSP00000142380.2"/>
    </source>
</evidence>
<reference evidence="2 4" key="2">
    <citation type="journal article" date="2011" name="PLoS Biol.">
        <title>Modernizing reference genome assemblies.</title>
        <authorList>
            <person name="Church D.M."/>
            <person name="Schneider V.A."/>
            <person name="Graves T."/>
            <person name="Auger K."/>
            <person name="Cunningham F."/>
            <person name="Bouk N."/>
            <person name="Chen H.C."/>
            <person name="Agarwala R."/>
            <person name="McLaren W.M."/>
            <person name="Ritchie G.R."/>
            <person name="Albracht D."/>
            <person name="Kremitzki M."/>
            <person name="Rock S."/>
            <person name="Kotkiewicz H."/>
            <person name="Kremitzki C."/>
            <person name="Wollam A."/>
            <person name="Trani L."/>
            <person name="Fulton L."/>
            <person name="Fulton R."/>
            <person name="Matthews L."/>
            <person name="Whitehead S."/>
            <person name="Chow W."/>
            <person name="Torrance J."/>
            <person name="Dunn M."/>
            <person name="Harden G."/>
            <person name="Threadgold G."/>
            <person name="Wood J."/>
            <person name="Collins J."/>
            <person name="Heath P."/>
            <person name="Griffiths G."/>
            <person name="Pelan S."/>
            <person name="Grafham D."/>
            <person name="Eichler E.E."/>
            <person name="Weinstock G."/>
            <person name="Mardis E.R."/>
            <person name="Wilson R.K."/>
            <person name="Howe K."/>
            <person name="Flicek P."/>
            <person name="Hubbard T."/>
        </authorList>
    </citation>
    <scope>NUCLEOTIDE SEQUENCE [LARGE SCALE GENOMIC DNA]</scope>
    <source>
        <strain evidence="2 4">C57BL/6J</strain>
    </source>
</reference>
<dbReference type="Antibodypedia" id="4472">
    <property type="antibodies" value="165 antibodies from 26 providers"/>
</dbReference>
<dbReference type="Bgee" id="ENSMUSG00000028189">
    <property type="expression patterns" value="Expressed in proximal tubule and 202 other cell types or tissues"/>
</dbReference>
<reference evidence="2 4" key="1">
    <citation type="journal article" date="2009" name="PLoS Biol.">
        <title>Lineage-specific biology revealed by a finished genome assembly of the mouse.</title>
        <authorList>
            <consortium name="Mouse Genome Sequencing Consortium"/>
            <person name="Church D.M."/>
            <person name="Goodstadt L."/>
            <person name="Hillier L.W."/>
            <person name="Zody M.C."/>
            <person name="Goldstein S."/>
            <person name="She X."/>
            <person name="Bult C.J."/>
            <person name="Agarwala R."/>
            <person name="Cherry J.L."/>
            <person name="DiCuccio M."/>
            <person name="Hlavina W."/>
            <person name="Kapustin Y."/>
            <person name="Meric P."/>
            <person name="Maglott D."/>
            <person name="Birtle Z."/>
            <person name="Marques A.C."/>
            <person name="Graves T."/>
            <person name="Zhou S."/>
            <person name="Teague B."/>
            <person name="Potamousis K."/>
            <person name="Churas C."/>
            <person name="Place M."/>
            <person name="Herschleb J."/>
            <person name="Runnheim R."/>
            <person name="Forrest D."/>
            <person name="Amos-Landgraf J."/>
            <person name="Schwartz D.C."/>
            <person name="Cheng Z."/>
            <person name="Lindblad-Toh K."/>
            <person name="Eichler E.E."/>
            <person name="Ponting C.P."/>
        </authorList>
    </citation>
    <scope>NUCLEOTIDE SEQUENCE [LARGE SCALE GENOMIC DNA]</scope>
    <source>
        <strain evidence="2 4">C57BL/6J</strain>
    </source>
</reference>
<evidence type="ECO:0000256" key="1">
    <source>
        <dbReference type="SAM" id="SignalP"/>
    </source>
</evidence>
<dbReference type="PaxDb" id="10090-ENSMUSP00000029840"/>
<dbReference type="Proteomes" id="UP000000589">
    <property type="component" value="Chromosome 3"/>
</dbReference>
<feature type="chain" id="PRO_5002546485" evidence="1">
    <location>
        <begin position="24"/>
        <end position="59"/>
    </location>
</feature>
<keyword evidence="4" id="KW-1185">Reference proteome</keyword>
<keyword evidence="1" id="KW-0732">Signal</keyword>
<organism evidence="2 4">
    <name type="scientific">Mus musculus</name>
    <name type="common">Mouse</name>
    <dbReference type="NCBI Taxonomy" id="10090"/>
    <lineage>
        <taxon>Eukaryota</taxon>
        <taxon>Metazoa</taxon>
        <taxon>Chordata</taxon>
        <taxon>Craniata</taxon>
        <taxon>Vertebrata</taxon>
        <taxon>Euteleostomi</taxon>
        <taxon>Mammalia</taxon>
        <taxon>Eutheria</taxon>
        <taxon>Euarchontoglires</taxon>
        <taxon>Glires</taxon>
        <taxon>Rodentia</taxon>
        <taxon>Myomorpha</taxon>
        <taxon>Muroidea</taxon>
        <taxon>Muridae</taxon>
        <taxon>Murinae</taxon>
        <taxon>Mus</taxon>
        <taxon>Mus</taxon>
    </lineage>
</organism>
<dbReference type="AGR" id="MGI:1921495"/>
<proteinExistence type="predicted"/>
<dbReference type="Ensembl" id="ENSMUST00000196609.2">
    <property type="protein sequence ID" value="ENSMUSP00000142380.2"/>
    <property type="gene ID" value="ENSMUSG00000028189.13"/>
</dbReference>
<dbReference type="MGI" id="MGI:1921495">
    <property type="gene designation" value="Ctbs"/>
</dbReference>
<dbReference type="eggNOG" id="KOG2806">
    <property type="taxonomic scope" value="Eukaryota"/>
</dbReference>
<evidence type="ECO:0000313" key="3">
    <source>
        <dbReference type="MGI" id="MGI:1921495"/>
    </source>
</evidence>
<protein>
    <submittedName>
        <fullName evidence="2">Chitobiase</fullName>
    </submittedName>
</protein>
<dbReference type="ExpressionAtlas" id="A0A0G2JDI3">
    <property type="expression patterns" value="baseline and differential"/>
</dbReference>